<dbReference type="PANTHER" id="PTHR10257:SF3">
    <property type="entry name" value="SERINE_THREONINE-PROTEIN PHOSPHATASE 2A 56 KDA REGULATORY SUBUNIT GAMMA ISOFORM"/>
    <property type="match status" value="1"/>
</dbReference>
<dbReference type="InParanoid" id="A2G0R8"/>
<name>A2G0R8_TRIV3</name>
<dbReference type="EMBL" id="DS114219">
    <property type="protein sequence ID" value="EAX89245.1"/>
    <property type="molecule type" value="Genomic_DNA"/>
</dbReference>
<dbReference type="GO" id="GO:0051177">
    <property type="term" value="P:meiotic sister chromatid cohesion"/>
    <property type="evidence" value="ECO:0000318"/>
    <property type="project" value="GO_Central"/>
</dbReference>
<protein>
    <recommendedName>
        <fullName evidence="3">Phosphoprotein phosphatase</fullName>
    </recommendedName>
</protein>
<accession>A2G0R8</accession>
<dbReference type="OrthoDB" id="10264446at2759"/>
<dbReference type="STRING" id="5722.A2G0R8"/>
<evidence type="ECO:0000313" key="2">
    <source>
        <dbReference type="Proteomes" id="UP000001542"/>
    </source>
</evidence>
<gene>
    <name evidence="1" type="ORF">TVAG_265080</name>
</gene>
<dbReference type="FunFam" id="1.25.10.10:FF:000331">
    <property type="entry name" value="Phosphoprotein phosphatase, putative"/>
    <property type="match status" value="1"/>
</dbReference>
<dbReference type="AlphaFoldDB" id="A2G0R8"/>
<dbReference type="GO" id="GO:0007165">
    <property type="term" value="P:signal transduction"/>
    <property type="evidence" value="ECO:0007669"/>
    <property type="project" value="InterPro"/>
</dbReference>
<dbReference type="InterPro" id="IPR016024">
    <property type="entry name" value="ARM-type_fold"/>
</dbReference>
<sequence length="532" mass="61503">MNNSPLPIPFIKRYVGRKSCLVKIVRPESRTLRKLTQNTSKNNQNVNGDKPLTDLASPRLEEPIDDLIGPIFIPSVPIVKRKFHHEVECPQLEQLKPQLNNNTNDLIMRKIEVCNIICDFSDPDSDKKAKKEKKTALKELLALFSNKDNCQAVAPPIIDSLFKMFEVNIYRPFPSVSEKYLAFDEEPLMSEVSWPHLSLVYDILIQYQTNFPRDPHFTELFMNKLLSAFDSCDSNERGKLITIFTNYSTTNPNLVHKLVEYYGHVCREYIDGHSYSFALTPALRLFNISLKTAPNNEMEFYYNIILTNIVPLLKKQHVTTILPLLNPIFDFIIPKEPKFAEIIVLYIVNHWPVSWPSKQLIFVDFINNTMEKMPLKNFSSICHKVFKLYATCLQSKSYKVAEASMKVWDNHKLITLILDNTRSIYPVIMSPLIFTMKQHWNQSTRNCAISAYKQVHNIDPFVFDEISNKLAKKMKTTDGNELIKKWATVAKFSAKTDRELNLAKKLSEIQQVFSVVEDKEDNQINNTGSNKK</sequence>
<dbReference type="SUPFAM" id="SSF48371">
    <property type="entry name" value="ARM repeat"/>
    <property type="match status" value="1"/>
</dbReference>
<dbReference type="RefSeq" id="XP_001302175.1">
    <property type="nucleotide sequence ID" value="XM_001302174.1"/>
</dbReference>
<dbReference type="Pfam" id="PF01603">
    <property type="entry name" value="B56"/>
    <property type="match status" value="1"/>
</dbReference>
<dbReference type="GO" id="GO:0072542">
    <property type="term" value="F:protein phosphatase activator activity"/>
    <property type="evidence" value="ECO:0000318"/>
    <property type="project" value="GO_Central"/>
</dbReference>
<dbReference type="VEuPathDB" id="TrichDB:TVAGG3_0788780"/>
<evidence type="ECO:0008006" key="3">
    <source>
        <dbReference type="Google" id="ProtNLM"/>
    </source>
</evidence>
<dbReference type="KEGG" id="tva:4746914"/>
<reference evidence="1" key="2">
    <citation type="journal article" date="2007" name="Science">
        <title>Draft genome sequence of the sexually transmitted pathogen Trichomonas vaginalis.</title>
        <authorList>
            <person name="Carlton J.M."/>
            <person name="Hirt R.P."/>
            <person name="Silva J.C."/>
            <person name="Delcher A.L."/>
            <person name="Schatz M."/>
            <person name="Zhao Q."/>
            <person name="Wortman J.R."/>
            <person name="Bidwell S.L."/>
            <person name="Alsmark U.C.M."/>
            <person name="Besteiro S."/>
            <person name="Sicheritz-Ponten T."/>
            <person name="Noel C.J."/>
            <person name="Dacks J.B."/>
            <person name="Foster P.G."/>
            <person name="Simillion C."/>
            <person name="Van de Peer Y."/>
            <person name="Miranda-Saavedra D."/>
            <person name="Barton G.J."/>
            <person name="Westrop G.D."/>
            <person name="Mueller S."/>
            <person name="Dessi D."/>
            <person name="Fiori P.L."/>
            <person name="Ren Q."/>
            <person name="Paulsen I."/>
            <person name="Zhang H."/>
            <person name="Bastida-Corcuera F.D."/>
            <person name="Simoes-Barbosa A."/>
            <person name="Brown M.T."/>
            <person name="Hayes R.D."/>
            <person name="Mukherjee M."/>
            <person name="Okumura C.Y."/>
            <person name="Schneider R."/>
            <person name="Smith A.J."/>
            <person name="Vanacova S."/>
            <person name="Villalvazo M."/>
            <person name="Haas B.J."/>
            <person name="Pertea M."/>
            <person name="Feldblyum T.V."/>
            <person name="Utterback T.R."/>
            <person name="Shu C.L."/>
            <person name="Osoegawa K."/>
            <person name="de Jong P.J."/>
            <person name="Hrdy I."/>
            <person name="Horvathova L."/>
            <person name="Zubacova Z."/>
            <person name="Dolezal P."/>
            <person name="Malik S.B."/>
            <person name="Logsdon J.M. Jr."/>
            <person name="Henze K."/>
            <person name="Gupta A."/>
            <person name="Wang C.C."/>
            <person name="Dunne R.L."/>
            <person name="Upcroft J.A."/>
            <person name="Upcroft P."/>
            <person name="White O."/>
            <person name="Salzberg S.L."/>
            <person name="Tang P."/>
            <person name="Chiu C.-H."/>
            <person name="Lee Y.-S."/>
            <person name="Embley T.M."/>
            <person name="Coombs G.H."/>
            <person name="Mottram J.C."/>
            <person name="Tachezy J."/>
            <person name="Fraser-Liggett C.M."/>
            <person name="Johnson P.J."/>
        </authorList>
    </citation>
    <scope>NUCLEOTIDE SEQUENCE [LARGE SCALE GENOMIC DNA]</scope>
    <source>
        <strain evidence="1">G3</strain>
    </source>
</reference>
<keyword evidence="2" id="KW-1185">Reference proteome</keyword>
<organism evidence="1 2">
    <name type="scientific">Trichomonas vaginalis (strain ATCC PRA-98 / G3)</name>
    <dbReference type="NCBI Taxonomy" id="412133"/>
    <lineage>
        <taxon>Eukaryota</taxon>
        <taxon>Metamonada</taxon>
        <taxon>Parabasalia</taxon>
        <taxon>Trichomonadida</taxon>
        <taxon>Trichomonadidae</taxon>
        <taxon>Trichomonas</taxon>
    </lineage>
</organism>
<dbReference type="GO" id="GO:0000159">
    <property type="term" value="C:protein phosphatase type 2A complex"/>
    <property type="evidence" value="ECO:0007669"/>
    <property type="project" value="InterPro"/>
</dbReference>
<dbReference type="InterPro" id="IPR002554">
    <property type="entry name" value="PP2A_B56"/>
</dbReference>
<dbReference type="Proteomes" id="UP000001542">
    <property type="component" value="Unassembled WGS sequence"/>
</dbReference>
<evidence type="ECO:0000313" key="1">
    <source>
        <dbReference type="EMBL" id="EAX89245.1"/>
    </source>
</evidence>
<dbReference type="VEuPathDB" id="TrichDB:TVAG_265080"/>
<dbReference type="eggNOG" id="KOG2085">
    <property type="taxonomic scope" value="Eukaryota"/>
</dbReference>
<dbReference type="SMR" id="A2G0R8"/>
<reference evidence="1" key="1">
    <citation type="submission" date="2006-10" db="EMBL/GenBank/DDBJ databases">
        <authorList>
            <person name="Amadeo P."/>
            <person name="Zhao Q."/>
            <person name="Wortman J."/>
            <person name="Fraser-Liggett C."/>
            <person name="Carlton J."/>
        </authorList>
    </citation>
    <scope>NUCLEOTIDE SEQUENCE</scope>
    <source>
        <strain evidence="1">G3</strain>
    </source>
</reference>
<dbReference type="Gene3D" id="1.25.10.10">
    <property type="entry name" value="Leucine-rich Repeat Variant"/>
    <property type="match status" value="1"/>
</dbReference>
<dbReference type="InterPro" id="IPR011989">
    <property type="entry name" value="ARM-like"/>
</dbReference>
<proteinExistence type="predicted"/>
<dbReference type="PANTHER" id="PTHR10257">
    <property type="entry name" value="SERINE/THREONINE PROTEIN PHOSPHATASE 2A PP2A REGULATORY SUBUNIT B"/>
    <property type="match status" value="1"/>
</dbReference>